<dbReference type="Proteomes" id="UP000005408">
    <property type="component" value="Unassembled WGS sequence"/>
</dbReference>
<accession>A0A8W8MBA4</accession>
<evidence type="ECO:0000313" key="2">
    <source>
        <dbReference type="EnsemblMetazoa" id="G31469.1:cds"/>
    </source>
</evidence>
<dbReference type="EnsemblMetazoa" id="G31469.1">
    <property type="protein sequence ID" value="G31469.1:cds"/>
    <property type="gene ID" value="G31469"/>
</dbReference>
<sequence length="291" mass="32500">MPFISVDGTGRCQIYCSVDSQPSYEDMTLMHKITEMKIRFDSVANTVVLKKGWTCFNLLANLKININCEQREWQGGHCVDDNQCANKTANSTCNKISGLCQCVTGFLYLWETNTCAPAPGLGQPCINSRQSKEKIPHFISDSDKQCRCQQGYLKLNNSCSQETGKNYNSSVVIGVGVVCLLLGAAVGGLVYCIITWNRRKTKLRSGKSNDDTTEKLSVQHMNSRLVYNVDSRDTVDGNDVYSHLHQHPVDINVESDYDHALQQMTAEDDYSHMNAHSKNLALEPDYYGEAS</sequence>
<feature type="transmembrane region" description="Helical" evidence="1">
    <location>
        <begin position="171"/>
        <end position="194"/>
    </location>
</feature>
<evidence type="ECO:0000313" key="3">
    <source>
        <dbReference type="Proteomes" id="UP000005408"/>
    </source>
</evidence>
<proteinExistence type="predicted"/>
<keyword evidence="1" id="KW-0812">Transmembrane</keyword>
<evidence type="ECO:0000256" key="1">
    <source>
        <dbReference type="SAM" id="Phobius"/>
    </source>
</evidence>
<keyword evidence="1" id="KW-0472">Membrane</keyword>
<keyword evidence="1" id="KW-1133">Transmembrane helix</keyword>
<organism evidence="2 3">
    <name type="scientific">Magallana gigas</name>
    <name type="common">Pacific oyster</name>
    <name type="synonym">Crassostrea gigas</name>
    <dbReference type="NCBI Taxonomy" id="29159"/>
    <lineage>
        <taxon>Eukaryota</taxon>
        <taxon>Metazoa</taxon>
        <taxon>Spiralia</taxon>
        <taxon>Lophotrochozoa</taxon>
        <taxon>Mollusca</taxon>
        <taxon>Bivalvia</taxon>
        <taxon>Autobranchia</taxon>
        <taxon>Pteriomorphia</taxon>
        <taxon>Ostreida</taxon>
        <taxon>Ostreoidea</taxon>
        <taxon>Ostreidae</taxon>
        <taxon>Magallana</taxon>
    </lineage>
</organism>
<protein>
    <recommendedName>
        <fullName evidence="4">EB domain-containing protein</fullName>
    </recommendedName>
</protein>
<dbReference type="AlphaFoldDB" id="A0A8W8MBA4"/>
<evidence type="ECO:0008006" key="4">
    <source>
        <dbReference type="Google" id="ProtNLM"/>
    </source>
</evidence>
<reference evidence="2" key="1">
    <citation type="submission" date="2022-08" db="UniProtKB">
        <authorList>
            <consortium name="EnsemblMetazoa"/>
        </authorList>
    </citation>
    <scope>IDENTIFICATION</scope>
    <source>
        <strain evidence="2">05x7-T-G4-1.051#20</strain>
    </source>
</reference>
<keyword evidence="3" id="KW-1185">Reference proteome</keyword>
<name>A0A8W8MBA4_MAGGI</name>